<dbReference type="Proteomes" id="UP000195273">
    <property type="component" value="Chromosome"/>
</dbReference>
<reference evidence="1 2" key="1">
    <citation type="submission" date="2017-05" db="EMBL/GenBank/DDBJ databases">
        <title>Genome Sequence of Loktanella vestfoldensis Strain SMR4r Isolated from a Culture of the Diatom Skeletonema marinoi.</title>
        <authorList>
            <person name="Topel M."/>
            <person name="Pinder M.I.M."/>
            <person name="Johansson O.N."/>
            <person name="Kourtchenko O."/>
            <person name="Godhe A."/>
            <person name="Clarke A.K."/>
        </authorList>
    </citation>
    <scope>NUCLEOTIDE SEQUENCE [LARGE SCALE GENOMIC DNA]</scope>
    <source>
        <strain evidence="1 2">SMR4r</strain>
    </source>
</reference>
<accession>A0A1Y0EDS2</accession>
<gene>
    <name evidence="1" type="ORF">LOKVESSMR4R_02433</name>
</gene>
<dbReference type="EMBL" id="CP021431">
    <property type="protein sequence ID" value="ARU01737.1"/>
    <property type="molecule type" value="Genomic_DNA"/>
</dbReference>
<keyword evidence="2" id="KW-1185">Reference proteome</keyword>
<protein>
    <submittedName>
        <fullName evidence="1">Rhamnan synthesis protein F</fullName>
    </submittedName>
</protein>
<dbReference type="KEGG" id="lvs:LOKVESSMR4R_02433"/>
<dbReference type="RefSeq" id="WP_335673962.1">
    <property type="nucleotide sequence ID" value="NZ_CP021431.1"/>
</dbReference>
<sequence>MNKLIRPPQPLCAKRMLFQRRKLRHKLRKYFGPRTRLRDRLESRRPISTRFLKSITGVRADAAPRHIAIYAHYNPKACISAMVLKQLEAIRAAGFEIMLVSMSQIDRQEDLAALRPLVRSIVVRKSFGRDFGAWHDIIQSNLAVMRGAEEILLVNDSLLGPFAPIDPLFESMRQGGDGVFGLTDSPDIEPHLQSYFLLFTGQIAISALLDFMDCLQLSFDKTTMIQRGELGLARFLAARNVPMNALYPFDEVEEKARDVDMYLETLLACYPSLRGQYVTTDSFGADFDAVRSNRLQIKFHLLGLALNPTHYYWRVLIKEFGFPFIKTNLITENAARIPDIADWPDVIPHDGPVGRHEAEQHLGIK</sequence>
<organism evidence="1 2">
    <name type="scientific">Yoonia vestfoldensis</name>
    <dbReference type="NCBI Taxonomy" id="245188"/>
    <lineage>
        <taxon>Bacteria</taxon>
        <taxon>Pseudomonadati</taxon>
        <taxon>Pseudomonadota</taxon>
        <taxon>Alphaproteobacteria</taxon>
        <taxon>Rhodobacterales</taxon>
        <taxon>Paracoccaceae</taxon>
        <taxon>Yoonia</taxon>
    </lineage>
</organism>
<name>A0A1Y0EDS2_9RHOB</name>
<dbReference type="InterPro" id="IPR007739">
    <property type="entry name" value="RgpF"/>
</dbReference>
<dbReference type="Pfam" id="PF05045">
    <property type="entry name" value="RgpF"/>
    <property type="match status" value="1"/>
</dbReference>
<proteinExistence type="predicted"/>
<dbReference type="AlphaFoldDB" id="A0A1Y0EDS2"/>
<evidence type="ECO:0000313" key="2">
    <source>
        <dbReference type="Proteomes" id="UP000195273"/>
    </source>
</evidence>
<evidence type="ECO:0000313" key="1">
    <source>
        <dbReference type="EMBL" id="ARU01737.1"/>
    </source>
</evidence>